<dbReference type="InterPro" id="IPR025368">
    <property type="entry name" value="DUF4272"/>
</dbReference>
<gene>
    <name evidence="1" type="ORF">CKALI_11810</name>
</gene>
<sequence length="358" mass="40160">MKIFALATVRDVVPATWVTATGFWQIADPATLEAFMRPISKTRELVYGEGLRRAGGSMNAGLWAVVQHTRDTEVVYQFNAPDLSGLEVWAREANAIFVVDFKELRNAEGDDLLEPVNQYAVPYHPVARMRASRIRAELGVQGINVLDNLPPVRSELELLLRSPQEVASRVCALVAISELASWWHTRGISILPQVEERFPHGVAAFSPEEAAFAQLVRQGDRSPKVINEAPQLSWSYAAFVPLAHVLGKLEVPAQMRGRGKPCLDELAILHPHEFIPWIAELGSEEFLAQCTTLADLDEICDFYEYVRSLRWVAVDETLRPEDHHFIDGSTGSTLLEWHKALAWLTNPAAEWDRVQLHT</sequence>
<evidence type="ECO:0000313" key="2">
    <source>
        <dbReference type="Proteomes" id="UP000427071"/>
    </source>
</evidence>
<dbReference type="RefSeq" id="WP_156193514.1">
    <property type="nucleotide sequence ID" value="NZ_CP046452.1"/>
</dbReference>
<keyword evidence="2" id="KW-1185">Reference proteome</keyword>
<dbReference type="EMBL" id="CP046452">
    <property type="protein sequence ID" value="QGU03200.1"/>
    <property type="molecule type" value="Genomic_DNA"/>
</dbReference>
<evidence type="ECO:0000313" key="1">
    <source>
        <dbReference type="EMBL" id="QGU03200.1"/>
    </source>
</evidence>
<name>A0A6B8W0Q8_9CORY</name>
<reference evidence="2" key="1">
    <citation type="submission" date="2019-11" db="EMBL/GenBank/DDBJ databases">
        <title>Complete genome sequence of Corynebacterium kalinowskii 1959, a novel Corynebacterium species isolated from soil of a small paddock in Vilsendorf, Germany.</title>
        <authorList>
            <person name="Schaffert L."/>
            <person name="Ruwe M."/>
            <person name="Milse J."/>
            <person name="Hanuschka K."/>
            <person name="Ortseifen V."/>
            <person name="Droste J."/>
            <person name="Brandt D."/>
            <person name="Schlueter L."/>
            <person name="Kutter Y."/>
            <person name="Vinke S."/>
            <person name="Viehoefer P."/>
            <person name="Jacob L."/>
            <person name="Luebke N.-C."/>
            <person name="Schulte-Berndt E."/>
            <person name="Hain C."/>
            <person name="Linder M."/>
            <person name="Schmidt P."/>
            <person name="Wollenschlaeger L."/>
            <person name="Luttermann T."/>
            <person name="Thieme E."/>
            <person name="Hassa J."/>
            <person name="Haak M."/>
            <person name="Wittchen M."/>
            <person name="Mentz A."/>
            <person name="Persicke M."/>
            <person name="Busche T."/>
            <person name="Ruckert C."/>
        </authorList>
    </citation>
    <scope>NUCLEOTIDE SEQUENCE [LARGE SCALE GENOMIC DNA]</scope>
    <source>
        <strain evidence="2">1959</strain>
    </source>
</reference>
<evidence type="ECO:0008006" key="3">
    <source>
        <dbReference type="Google" id="ProtNLM"/>
    </source>
</evidence>
<dbReference type="KEGG" id="ckw:CKALI_11810"/>
<protein>
    <recommendedName>
        <fullName evidence="3">DUF4272 domain-containing protein</fullName>
    </recommendedName>
</protein>
<dbReference type="Pfam" id="PF14094">
    <property type="entry name" value="DUF4272"/>
    <property type="match status" value="1"/>
</dbReference>
<dbReference type="AlphaFoldDB" id="A0A6B8W0Q8"/>
<organism evidence="1 2">
    <name type="scientific">Corynebacterium kalinowskii</name>
    <dbReference type="NCBI Taxonomy" id="2675216"/>
    <lineage>
        <taxon>Bacteria</taxon>
        <taxon>Bacillati</taxon>
        <taxon>Actinomycetota</taxon>
        <taxon>Actinomycetes</taxon>
        <taxon>Mycobacteriales</taxon>
        <taxon>Corynebacteriaceae</taxon>
        <taxon>Corynebacterium</taxon>
    </lineage>
</organism>
<proteinExistence type="predicted"/>
<accession>A0A6B8W0Q8</accession>
<dbReference type="Proteomes" id="UP000427071">
    <property type="component" value="Chromosome"/>
</dbReference>